<feature type="region of interest" description="Disordered" evidence="4">
    <location>
        <begin position="333"/>
        <end position="352"/>
    </location>
</feature>
<dbReference type="GO" id="GO:0032259">
    <property type="term" value="P:methylation"/>
    <property type="evidence" value="ECO:0007669"/>
    <property type="project" value="UniProtKB-KW"/>
</dbReference>
<evidence type="ECO:0000313" key="5">
    <source>
        <dbReference type="EMBL" id="MER7377167.1"/>
    </source>
</evidence>
<dbReference type="Gene3D" id="3.40.50.150">
    <property type="entry name" value="Vaccinia Virus protein VP39"/>
    <property type="match status" value="1"/>
</dbReference>
<keyword evidence="3" id="KW-0680">Restriction system</keyword>
<keyword evidence="1 5" id="KW-0489">Methyltransferase</keyword>
<comment type="caution">
    <text evidence="5">The sequence shown here is derived from an EMBL/GenBank/DDBJ whole genome shotgun (WGS) entry which is preliminary data.</text>
</comment>
<dbReference type="InterPro" id="IPR001525">
    <property type="entry name" value="C5_MeTfrase"/>
</dbReference>
<dbReference type="SUPFAM" id="SSF53335">
    <property type="entry name" value="S-adenosyl-L-methionine-dependent methyltransferases"/>
    <property type="match status" value="1"/>
</dbReference>
<keyword evidence="2" id="KW-0808">Transferase</keyword>
<dbReference type="EMBL" id="JBEPFB010000017">
    <property type="protein sequence ID" value="MER7377167.1"/>
    <property type="molecule type" value="Genomic_DNA"/>
</dbReference>
<evidence type="ECO:0000313" key="6">
    <source>
        <dbReference type="Proteomes" id="UP001486207"/>
    </source>
</evidence>
<evidence type="ECO:0000256" key="3">
    <source>
        <dbReference type="ARBA" id="ARBA00022747"/>
    </source>
</evidence>
<proteinExistence type="predicted"/>
<evidence type="ECO:0000256" key="4">
    <source>
        <dbReference type="SAM" id="MobiDB-lite"/>
    </source>
</evidence>
<organism evidence="5 6">
    <name type="scientific">Streptomyces lanatus</name>
    <dbReference type="NCBI Taxonomy" id="66900"/>
    <lineage>
        <taxon>Bacteria</taxon>
        <taxon>Bacillati</taxon>
        <taxon>Actinomycetota</taxon>
        <taxon>Actinomycetes</taxon>
        <taxon>Kitasatosporales</taxon>
        <taxon>Streptomycetaceae</taxon>
        <taxon>Streptomyces</taxon>
    </lineage>
</organism>
<protein>
    <submittedName>
        <fullName evidence="5">DNA cytosine methyltransferase</fullName>
    </submittedName>
</protein>
<evidence type="ECO:0000256" key="2">
    <source>
        <dbReference type="ARBA" id="ARBA00022679"/>
    </source>
</evidence>
<evidence type="ECO:0000256" key="1">
    <source>
        <dbReference type="ARBA" id="ARBA00022603"/>
    </source>
</evidence>
<dbReference type="PRINTS" id="PR00105">
    <property type="entry name" value="C5METTRFRASE"/>
</dbReference>
<accession>A0ABV1XZX7</accession>
<dbReference type="GO" id="GO:0008168">
    <property type="term" value="F:methyltransferase activity"/>
    <property type="evidence" value="ECO:0007669"/>
    <property type="project" value="UniProtKB-KW"/>
</dbReference>
<dbReference type="RefSeq" id="WP_229912242.1">
    <property type="nucleotide sequence ID" value="NZ_BNBM01000017.1"/>
</dbReference>
<reference evidence="5 6" key="1">
    <citation type="submission" date="2024-06" db="EMBL/GenBank/DDBJ databases">
        <title>The Natural Products Discovery Center: Release of the First 8490 Sequenced Strains for Exploring Actinobacteria Biosynthetic Diversity.</title>
        <authorList>
            <person name="Kalkreuter E."/>
            <person name="Kautsar S.A."/>
            <person name="Yang D."/>
            <person name="Bader C.D."/>
            <person name="Teijaro C.N."/>
            <person name="Fluegel L."/>
            <person name="Davis C.M."/>
            <person name="Simpson J.R."/>
            <person name="Lauterbach L."/>
            <person name="Steele A.D."/>
            <person name="Gui C."/>
            <person name="Meng S."/>
            <person name="Li G."/>
            <person name="Viehrig K."/>
            <person name="Ye F."/>
            <person name="Su P."/>
            <person name="Kiefer A.F."/>
            <person name="Nichols A."/>
            <person name="Cepeda A.J."/>
            <person name="Yan W."/>
            <person name="Fan B."/>
            <person name="Jiang Y."/>
            <person name="Adhikari A."/>
            <person name="Zheng C.-J."/>
            <person name="Schuster L."/>
            <person name="Cowan T.M."/>
            <person name="Smanski M.J."/>
            <person name="Chevrette M.G."/>
            <person name="De Carvalho L.P.S."/>
            <person name="Shen B."/>
        </authorList>
    </citation>
    <scope>NUCLEOTIDE SEQUENCE [LARGE SCALE GENOMIC DNA]</scope>
    <source>
        <strain evidence="5 6">NPDC000155</strain>
    </source>
</reference>
<name>A0ABV1XZX7_9ACTN</name>
<dbReference type="Proteomes" id="UP001486207">
    <property type="component" value="Unassembled WGS sequence"/>
</dbReference>
<dbReference type="InterPro" id="IPR029063">
    <property type="entry name" value="SAM-dependent_MTases_sf"/>
</dbReference>
<sequence length="457" mass="49347">MESTANGTSEEEEHQMQILPPAVATAVHVATLARKAGRPIPPKVYAVLEAAANPWPAEWLLAPLPGDPIRVVELFAGPGGWSEGIAAVLGVAVDAVGVDISADACATARAAGHRRICADITTLDPEHIALRHTVAVIISPPCPTFSPAGKLSGLEQGNIQILCDAIAYVGEAAGFIPMEWHHNDYDDECGCDPDDPDGKGCHGDGFAPRSGATWDEVREMAAEVSDPRIALMLEVVIWPLALQAAGAPIRWMAMEQSSNLPEEILDDLSCEFSTAEWFYTSREIMEAADYGLPSRRKRVYMIASRTYNPTVTRRIRPLPATSMAQALGWQPGERVNTRGTRPVDPKTGRAKGGNCFSADGPSWCLTGKSRTWKRESDGQRLTEAEAGLLVGFRRSYPWQGSRTSAFQQAADVVSPIMAAIVLSGMFGALGEALVRDYIAQLYDMDDMLAPDDYELVT</sequence>
<dbReference type="Pfam" id="PF00145">
    <property type="entry name" value="DNA_methylase"/>
    <property type="match status" value="1"/>
</dbReference>
<keyword evidence="6" id="KW-1185">Reference proteome</keyword>
<gene>
    <name evidence="5" type="ORF">ABT384_31510</name>
</gene>